<dbReference type="RefSeq" id="WP_107044873.1">
    <property type="nucleotide sequence ID" value="NZ_NWTX01000032.1"/>
</dbReference>
<evidence type="ECO:0000259" key="1">
    <source>
        <dbReference type="Pfam" id="PF12728"/>
    </source>
</evidence>
<dbReference type="InterPro" id="IPR009061">
    <property type="entry name" value="DNA-bd_dom_put_sf"/>
</dbReference>
<feature type="domain" description="Helix-turn-helix" evidence="1">
    <location>
        <begin position="52"/>
        <end position="100"/>
    </location>
</feature>
<dbReference type="Gene3D" id="1.10.1660.10">
    <property type="match status" value="1"/>
</dbReference>
<dbReference type="InterPro" id="IPR010093">
    <property type="entry name" value="SinI_DNA-bd"/>
</dbReference>
<dbReference type="NCBIfam" id="TIGR01764">
    <property type="entry name" value="excise"/>
    <property type="match status" value="1"/>
</dbReference>
<sequence length="134" mass="14931">MTMVDMPKTGRPVSTAYLSDGKGHTILLSDEEYERAKSAVMSMAGEATEHITTGDAAKILGVSRRTVMRMLDAGLIPYVRLGNQSYRYMRLDDVLEYKKESTHARSKAMEDVHEIMNSAVVSDSELSDYLHQLG</sequence>
<keyword evidence="3" id="KW-1185">Reference proteome</keyword>
<comment type="caution">
    <text evidence="2">The sequence shown here is derived from an EMBL/GenBank/DDBJ whole genome shotgun (WGS) entry which is preliminary data.</text>
</comment>
<evidence type="ECO:0000313" key="3">
    <source>
        <dbReference type="Proteomes" id="UP000240228"/>
    </source>
</evidence>
<dbReference type="Pfam" id="PF12728">
    <property type="entry name" value="HTH_17"/>
    <property type="match status" value="1"/>
</dbReference>
<name>A0A2T3G7L8_9BIFI</name>
<reference evidence="3" key="1">
    <citation type="submission" date="2017-09" db="EMBL/GenBank/DDBJ databases">
        <authorList>
            <person name="Sela D.A."/>
            <person name="Albert K."/>
        </authorList>
    </citation>
    <scope>NUCLEOTIDE SEQUENCE [LARGE SCALE GENOMIC DNA]</scope>
    <source>
        <strain evidence="3">UMA51805</strain>
    </source>
</reference>
<dbReference type="GO" id="GO:0003677">
    <property type="term" value="F:DNA binding"/>
    <property type="evidence" value="ECO:0007669"/>
    <property type="project" value="InterPro"/>
</dbReference>
<protein>
    <recommendedName>
        <fullName evidence="1">Helix-turn-helix domain-containing protein</fullName>
    </recommendedName>
</protein>
<gene>
    <name evidence="2" type="ORF">CPA40_10655</name>
</gene>
<evidence type="ECO:0000313" key="2">
    <source>
        <dbReference type="EMBL" id="PST45500.1"/>
    </source>
</evidence>
<proteinExistence type="predicted"/>
<dbReference type="InterPro" id="IPR041657">
    <property type="entry name" value="HTH_17"/>
</dbReference>
<accession>A0A2T3G7L8</accession>
<dbReference type="Proteomes" id="UP000240228">
    <property type="component" value="Unassembled WGS sequence"/>
</dbReference>
<dbReference type="AlphaFoldDB" id="A0A2T3G7L8"/>
<dbReference type="SUPFAM" id="SSF46955">
    <property type="entry name" value="Putative DNA-binding domain"/>
    <property type="match status" value="1"/>
</dbReference>
<organism evidence="2 3">
    <name type="scientific">Bifidobacterium callitrichos</name>
    <dbReference type="NCBI Taxonomy" id="762209"/>
    <lineage>
        <taxon>Bacteria</taxon>
        <taxon>Bacillati</taxon>
        <taxon>Actinomycetota</taxon>
        <taxon>Actinomycetes</taxon>
        <taxon>Bifidobacteriales</taxon>
        <taxon>Bifidobacteriaceae</taxon>
        <taxon>Bifidobacterium</taxon>
    </lineage>
</organism>
<dbReference type="EMBL" id="NWTX01000032">
    <property type="protein sequence ID" value="PST45500.1"/>
    <property type="molecule type" value="Genomic_DNA"/>
</dbReference>
<reference evidence="2 3" key="2">
    <citation type="submission" date="2018-03" db="EMBL/GenBank/DDBJ databases">
        <title>The comparative genomics of Bifidobacterium callitrichos reflects dietary carbohydrate utilization within the common marmoset gut.</title>
        <authorList>
            <person name="Rani A."/>
        </authorList>
    </citation>
    <scope>NUCLEOTIDE SEQUENCE [LARGE SCALE GENOMIC DNA]</scope>
    <source>
        <strain evidence="2 3">UMA51805</strain>
    </source>
</reference>